<dbReference type="EMBL" id="CP035485">
    <property type="protein sequence ID" value="QDI91312.1"/>
    <property type="molecule type" value="Genomic_DNA"/>
</dbReference>
<dbReference type="KEGG" id="sale:EPH95_09065"/>
<organism evidence="3 8">
    <name type="scientific">Salicibibacter halophilus</name>
    <dbReference type="NCBI Taxonomy" id="2502791"/>
    <lineage>
        <taxon>Bacteria</taxon>
        <taxon>Bacillati</taxon>
        <taxon>Bacillota</taxon>
        <taxon>Bacilli</taxon>
        <taxon>Bacillales</taxon>
        <taxon>Bacillaceae</taxon>
        <taxon>Salicibibacter</taxon>
    </lineage>
</organism>
<name>A0A514LG73_9BACI</name>
<proteinExistence type="predicted"/>
<evidence type="ECO:0000313" key="8">
    <source>
        <dbReference type="Proteomes" id="UP000319756"/>
    </source>
</evidence>
<evidence type="ECO:0000313" key="3">
    <source>
        <dbReference type="EMBL" id="QDI90854.1"/>
    </source>
</evidence>
<dbReference type="KEGG" id="sale:EPH95_15490"/>
<dbReference type="KEGG" id="sale:EPH95_09870"/>
<dbReference type="InterPro" id="IPR002514">
    <property type="entry name" value="Transposase_8"/>
</dbReference>
<dbReference type="GO" id="GO:0003677">
    <property type="term" value="F:DNA binding"/>
    <property type="evidence" value="ECO:0007669"/>
    <property type="project" value="InterPro"/>
</dbReference>
<dbReference type="Gene3D" id="1.10.10.60">
    <property type="entry name" value="Homeodomain-like"/>
    <property type="match status" value="1"/>
</dbReference>
<dbReference type="InterPro" id="IPR009057">
    <property type="entry name" value="Homeodomain-like_sf"/>
</dbReference>
<dbReference type="GO" id="GO:0004803">
    <property type="term" value="F:transposase activity"/>
    <property type="evidence" value="ECO:0007669"/>
    <property type="project" value="InterPro"/>
</dbReference>
<protein>
    <submittedName>
        <fullName evidence="3">Transposase</fullName>
    </submittedName>
</protein>
<evidence type="ECO:0000313" key="7">
    <source>
        <dbReference type="EMBL" id="QDI92422.1"/>
    </source>
</evidence>
<reference evidence="3" key="1">
    <citation type="journal article" date="2019" name="J. Microbiol.">
        <title>Salicibibacter halophilus sp. nov., a moderately halophilic bacterium isolated from kimchi.</title>
        <authorList>
            <person name="Oh Y.J."/>
            <person name="Kim J.Y."/>
            <person name="Park H.K."/>
            <person name="Jang J.Y."/>
            <person name="Lim S.K."/>
            <person name="Kwon M.S."/>
            <person name="Choi H.J."/>
        </authorList>
    </citation>
    <scope>NUCLEOTIDE SEQUENCE</scope>
    <source>
        <strain evidence="3">NKC3-5</strain>
    </source>
</reference>
<evidence type="ECO:0000313" key="5">
    <source>
        <dbReference type="EMBL" id="QDI91439.1"/>
    </source>
</evidence>
<dbReference type="EMBL" id="CP035485">
    <property type="protein sequence ID" value="QDI90659.1"/>
    <property type="molecule type" value="Genomic_DNA"/>
</dbReference>
<feature type="coiled-coil region" evidence="1">
    <location>
        <begin position="61"/>
        <end position="95"/>
    </location>
</feature>
<keyword evidence="8" id="KW-1185">Reference proteome</keyword>
<dbReference type="Pfam" id="PF01527">
    <property type="entry name" value="HTH_Tnp_1"/>
    <property type="match status" value="1"/>
</dbReference>
<evidence type="ECO:0000256" key="1">
    <source>
        <dbReference type="SAM" id="Coils"/>
    </source>
</evidence>
<dbReference type="EMBL" id="CP035485">
    <property type="protein sequence ID" value="QDI90854.1"/>
    <property type="molecule type" value="Genomic_DNA"/>
</dbReference>
<accession>A0A514LG73</accession>
<dbReference type="SUPFAM" id="SSF46689">
    <property type="entry name" value="Homeodomain-like"/>
    <property type="match status" value="1"/>
</dbReference>
<dbReference type="InterPro" id="IPR051839">
    <property type="entry name" value="RD_transcriptional_regulator"/>
</dbReference>
<reference evidence="8" key="2">
    <citation type="submission" date="2019-01" db="EMBL/GenBank/DDBJ databases">
        <title>Genomic analysis of Salicibibacter sp. NKC3-5.</title>
        <authorList>
            <person name="Oh Y.J."/>
        </authorList>
    </citation>
    <scope>NUCLEOTIDE SEQUENCE [LARGE SCALE GENOMIC DNA]</scope>
    <source>
        <strain evidence="8">NKC3-5</strain>
    </source>
</reference>
<evidence type="ECO:0000313" key="6">
    <source>
        <dbReference type="EMBL" id="QDI91453.1"/>
    </source>
</evidence>
<dbReference type="GO" id="GO:0006313">
    <property type="term" value="P:DNA transposition"/>
    <property type="evidence" value="ECO:0007669"/>
    <property type="project" value="InterPro"/>
</dbReference>
<sequence>MPILQHHDIEFKRYAVKLIVHEGKKRADVAREHGISASTLENWVRNYREDKGDSLFGSGYLTPAEEQHQRDVKRIEELEEEVAILKKAAAFFAKNQE</sequence>
<keyword evidence="1" id="KW-0175">Coiled coil</keyword>
<dbReference type="AlphaFoldDB" id="A0A514LG73"/>
<evidence type="ECO:0000313" key="4">
    <source>
        <dbReference type="EMBL" id="QDI91312.1"/>
    </source>
</evidence>
<gene>
    <name evidence="2" type="ORF">EPH95_05260</name>
    <name evidence="3" type="ORF">EPH95_06410</name>
    <name evidence="4" type="ORF">EPH95_09065</name>
    <name evidence="5" type="ORF">EPH95_09795</name>
    <name evidence="6" type="ORF">EPH95_09870</name>
    <name evidence="7" type="ORF">EPH95_15490</name>
</gene>
<dbReference type="EMBL" id="CP035485">
    <property type="protein sequence ID" value="QDI92422.1"/>
    <property type="molecule type" value="Genomic_DNA"/>
</dbReference>
<dbReference type="KEGG" id="sale:EPH95_06410"/>
<dbReference type="PANTHER" id="PTHR33215">
    <property type="entry name" value="PROTEIN DISTAL ANTENNA"/>
    <property type="match status" value="1"/>
</dbReference>
<evidence type="ECO:0000313" key="2">
    <source>
        <dbReference type="EMBL" id="QDI90659.1"/>
    </source>
</evidence>
<dbReference type="KEGG" id="sale:EPH95_09795"/>
<dbReference type="EMBL" id="CP035485">
    <property type="protein sequence ID" value="QDI91439.1"/>
    <property type="molecule type" value="Genomic_DNA"/>
</dbReference>
<dbReference type="Proteomes" id="UP000319756">
    <property type="component" value="Chromosome"/>
</dbReference>
<dbReference type="EMBL" id="CP035485">
    <property type="protein sequence ID" value="QDI91453.1"/>
    <property type="molecule type" value="Genomic_DNA"/>
</dbReference>
<dbReference type="KEGG" id="sale:EPH95_05260"/>
<dbReference type="PANTHER" id="PTHR33215:SF13">
    <property type="entry name" value="PROTEIN DISTAL ANTENNA"/>
    <property type="match status" value="1"/>
</dbReference>